<reference evidence="1" key="1">
    <citation type="submission" date="2016-04" db="EMBL/GenBank/DDBJ databases">
        <authorList>
            <person name="Nguyen H.D."/>
            <person name="Samba Siva P."/>
            <person name="Cullis J."/>
            <person name="Levesque C.A."/>
            <person name="Hambleton S."/>
        </authorList>
    </citation>
    <scope>NUCLEOTIDE SEQUENCE</scope>
    <source>
        <strain evidence="1">DAOMC 236416</strain>
    </source>
</reference>
<keyword evidence="2" id="KW-1185">Reference proteome</keyword>
<evidence type="ECO:0000313" key="1">
    <source>
        <dbReference type="EMBL" id="KAE8244951.1"/>
    </source>
</evidence>
<dbReference type="EMBL" id="LWDF02000552">
    <property type="protein sequence ID" value="KAE8244951.1"/>
    <property type="molecule type" value="Genomic_DNA"/>
</dbReference>
<name>A0A8T8SPD6_9BASI</name>
<dbReference type="AlphaFoldDB" id="A0A8T8SPD6"/>
<comment type="caution">
    <text evidence="1">The sequence shown here is derived from an EMBL/GenBank/DDBJ whole genome shotgun (WGS) entry which is preliminary data.</text>
</comment>
<gene>
    <name evidence="1" type="ORF">A4X13_0g6156</name>
</gene>
<accession>A0A8T8SPD6</accession>
<dbReference type="Proteomes" id="UP000077521">
    <property type="component" value="Unassembled WGS sequence"/>
</dbReference>
<protein>
    <submittedName>
        <fullName evidence="1">Uncharacterized protein</fullName>
    </submittedName>
</protein>
<proteinExistence type="predicted"/>
<organism evidence="1 2">
    <name type="scientific">Tilletia indica</name>
    <dbReference type="NCBI Taxonomy" id="43049"/>
    <lineage>
        <taxon>Eukaryota</taxon>
        <taxon>Fungi</taxon>
        <taxon>Dikarya</taxon>
        <taxon>Basidiomycota</taxon>
        <taxon>Ustilaginomycotina</taxon>
        <taxon>Exobasidiomycetes</taxon>
        <taxon>Tilletiales</taxon>
        <taxon>Tilletiaceae</taxon>
        <taxon>Tilletia</taxon>
    </lineage>
</organism>
<reference evidence="1" key="2">
    <citation type="journal article" date="2019" name="IMA Fungus">
        <title>Genome sequencing and comparison of five Tilletia species to identify candidate genes for the detection of regulated species infecting wheat.</title>
        <authorList>
            <person name="Nguyen H.D.T."/>
            <person name="Sultana T."/>
            <person name="Kesanakurti P."/>
            <person name="Hambleton S."/>
        </authorList>
    </citation>
    <scope>NUCLEOTIDE SEQUENCE</scope>
    <source>
        <strain evidence="1">DAOMC 236416</strain>
    </source>
</reference>
<sequence>MLSDTTGTRGGSDLLVLCEECMYNANFGSVRRAFGNASEKRLACVDLIGIHAEAFRTLWPFSPNDAGIPNPGLIEERLMQALACIIINVADIKRARQNLHHEDPGVLEAAKNRLTPDFYP</sequence>
<evidence type="ECO:0000313" key="2">
    <source>
        <dbReference type="Proteomes" id="UP000077521"/>
    </source>
</evidence>